<dbReference type="EMBL" id="QFOL01000006">
    <property type="protein sequence ID" value="PZP53949.1"/>
    <property type="molecule type" value="Genomic_DNA"/>
</dbReference>
<reference evidence="1 2" key="1">
    <citation type="submission" date="2017-08" db="EMBL/GenBank/DDBJ databases">
        <title>Infants hospitalized years apart are colonized by the same room-sourced microbial strains.</title>
        <authorList>
            <person name="Brooks B."/>
            <person name="Olm M.R."/>
            <person name="Firek B.A."/>
            <person name="Baker R."/>
            <person name="Thomas B.C."/>
            <person name="Morowitz M.J."/>
            <person name="Banfield J.F."/>
        </authorList>
    </citation>
    <scope>NUCLEOTIDE SEQUENCE [LARGE SCALE GENOMIC DNA]</scope>
    <source>
        <strain evidence="1">S2_009_000_R2_73</strain>
    </source>
</reference>
<accession>A0A2W5HJK0</accession>
<comment type="caution">
    <text evidence="1">The sequence shown here is derived from an EMBL/GenBank/DDBJ whole genome shotgun (WGS) entry which is preliminary data.</text>
</comment>
<dbReference type="SUPFAM" id="SSF55909">
    <property type="entry name" value="Pentein"/>
    <property type="match status" value="1"/>
</dbReference>
<gene>
    <name evidence="1" type="ORF">DI595_01615</name>
</gene>
<protein>
    <submittedName>
        <fullName evidence="1">Uncharacterized protein</fullName>
    </submittedName>
</protein>
<sequence length="385" mass="41328">MTAAHPPPLVADCGGLIRTIALALPAPFFAESRGGDVVSPLIPIGNLLSALPSDITATVLVDNARLASARSWLGGLPISCIAALAPLSGKDAIPHPWIQDMFHVRMGDPEKGAVAEFVLMGERTTGVGLARHFGAATTHSDVALAGGNQLVGPDFRLVGHSSLQDDRGMAKSAAIPSQRWQKIQALDARAVFSFGYRPGELGHPPIYCDLRALATCQPASADEKMHQCGFHVDQFVSVTGLRREGRSLLLVADPVAHGGCDVRAATDLKRKLDASALSLARQGFAIERNPIPVSPAIDTNKCLPRLYNNVLLENVTRSGQKRPFVWIPHFGDRETLEEFDAMNRKIWDRLGFQAIGVGGWSHLSSRNGALRCATKIINRGPDTQL</sequence>
<evidence type="ECO:0000313" key="2">
    <source>
        <dbReference type="Proteomes" id="UP000249769"/>
    </source>
</evidence>
<dbReference type="Proteomes" id="UP000249769">
    <property type="component" value="Unassembled WGS sequence"/>
</dbReference>
<name>A0A2W5HJK0_9HYPH</name>
<dbReference type="AlphaFoldDB" id="A0A2W5HJK0"/>
<organism evidence="1 2">
    <name type="scientific">Agrobacterium fabrum</name>
    <dbReference type="NCBI Taxonomy" id="1176649"/>
    <lineage>
        <taxon>Bacteria</taxon>
        <taxon>Pseudomonadati</taxon>
        <taxon>Pseudomonadota</taxon>
        <taxon>Alphaproteobacteria</taxon>
        <taxon>Hyphomicrobiales</taxon>
        <taxon>Rhizobiaceae</taxon>
        <taxon>Rhizobium/Agrobacterium group</taxon>
        <taxon>Agrobacterium</taxon>
        <taxon>Agrobacterium tumefaciens complex</taxon>
    </lineage>
</organism>
<evidence type="ECO:0000313" key="1">
    <source>
        <dbReference type="EMBL" id="PZP53949.1"/>
    </source>
</evidence>
<proteinExistence type="predicted"/>